<dbReference type="GO" id="GO:0007155">
    <property type="term" value="P:cell adhesion"/>
    <property type="evidence" value="ECO:0007669"/>
    <property type="project" value="InterPro"/>
</dbReference>
<proteinExistence type="predicted"/>
<feature type="chain" id="PRO_5018627933" description="Ig-like domain-containing protein" evidence="2">
    <location>
        <begin position="21"/>
        <end position="353"/>
    </location>
</feature>
<reference evidence="4" key="1">
    <citation type="submission" date="2025-08" db="UniProtKB">
        <authorList>
            <consortium name="Ensembl"/>
        </authorList>
    </citation>
    <scope>IDENTIFICATION</scope>
</reference>
<dbReference type="PANTHER" id="PTHR13771">
    <property type="entry name" value="INTERCELLULAR ADHESION MOLECULE"/>
    <property type="match status" value="1"/>
</dbReference>
<keyword evidence="2" id="KW-0732">Signal</keyword>
<dbReference type="InParanoid" id="A0A3Q1F8W5"/>
<dbReference type="STRING" id="80966.ENSAPOP00000014241"/>
<sequence>MLRFFIFGVLIASTGKPVNGTCNVEMSPPKVMVKFGDSFTANCTSLYSEIAGIGWESTYGGIGLQSGISTLPFKIDVVKDWDIQPICYVTLPDGDQCLEPLPVTVYQIPESVSIAQPLSAGPMVEGKQYHIQCNIVNVAPASLLSVYWHKGDKIISHETFKESAQSPVSKSSILNLTAQRDDDGSQIWCEAKLNLGPGELNHPAMQSKSHEMAVLYPPGFINPEMETVELPDRKNVTLYCNATGNPVPVYSWDVPQAVQEMSKKEDVNKPFLIPFFQLPGNYSCKASNTQGTRIKYFTVIEAPRDRTTLAAIIGVFVALGVLLFIGGALFVTRDGTFSCNQSKYLRGQPSGAV</sequence>
<dbReference type="Pfam" id="PF13927">
    <property type="entry name" value="Ig_3"/>
    <property type="match status" value="1"/>
</dbReference>
<dbReference type="Gene3D" id="2.60.40.10">
    <property type="entry name" value="Immunoglobulins"/>
    <property type="match status" value="3"/>
</dbReference>
<keyword evidence="1" id="KW-1133">Transmembrane helix</keyword>
<dbReference type="InterPro" id="IPR013768">
    <property type="entry name" value="ICAM_N"/>
</dbReference>
<evidence type="ECO:0000256" key="1">
    <source>
        <dbReference type="SAM" id="Phobius"/>
    </source>
</evidence>
<protein>
    <recommendedName>
        <fullName evidence="3">Ig-like domain-containing protein</fullName>
    </recommendedName>
</protein>
<evidence type="ECO:0000256" key="2">
    <source>
        <dbReference type="SAM" id="SignalP"/>
    </source>
</evidence>
<organism evidence="4 5">
    <name type="scientific">Acanthochromis polyacanthus</name>
    <name type="common">spiny chromis</name>
    <dbReference type="NCBI Taxonomy" id="80966"/>
    <lineage>
        <taxon>Eukaryota</taxon>
        <taxon>Metazoa</taxon>
        <taxon>Chordata</taxon>
        <taxon>Craniata</taxon>
        <taxon>Vertebrata</taxon>
        <taxon>Euteleostomi</taxon>
        <taxon>Actinopterygii</taxon>
        <taxon>Neopterygii</taxon>
        <taxon>Teleostei</taxon>
        <taxon>Neoteleostei</taxon>
        <taxon>Acanthomorphata</taxon>
        <taxon>Ovalentaria</taxon>
        <taxon>Pomacentridae</taxon>
        <taxon>Acanthochromis</taxon>
    </lineage>
</organism>
<evidence type="ECO:0000313" key="5">
    <source>
        <dbReference type="Proteomes" id="UP000257200"/>
    </source>
</evidence>
<dbReference type="Ensembl" id="ENSAPOT00000022597.1">
    <property type="protein sequence ID" value="ENSAPOP00000014241.1"/>
    <property type="gene ID" value="ENSAPOG00000017098.1"/>
</dbReference>
<evidence type="ECO:0000259" key="3">
    <source>
        <dbReference type="PROSITE" id="PS50835"/>
    </source>
</evidence>
<dbReference type="AlphaFoldDB" id="A0A3Q1F8W5"/>
<dbReference type="InterPro" id="IPR007110">
    <property type="entry name" value="Ig-like_dom"/>
</dbReference>
<feature type="signal peptide" evidence="2">
    <location>
        <begin position="1"/>
        <end position="20"/>
    </location>
</feature>
<feature type="domain" description="Ig-like" evidence="3">
    <location>
        <begin position="109"/>
        <end position="191"/>
    </location>
</feature>
<accession>A0A3Q1F8W5</accession>
<dbReference type="Pfam" id="PF03921">
    <property type="entry name" value="ICAM_N"/>
    <property type="match status" value="1"/>
</dbReference>
<evidence type="ECO:0000313" key="4">
    <source>
        <dbReference type="Ensembl" id="ENSAPOP00000014241.1"/>
    </source>
</evidence>
<dbReference type="GeneTree" id="ENSGT00940000159005"/>
<dbReference type="InterPro" id="IPR013783">
    <property type="entry name" value="Ig-like_fold"/>
</dbReference>
<feature type="transmembrane region" description="Helical" evidence="1">
    <location>
        <begin position="309"/>
        <end position="331"/>
    </location>
</feature>
<dbReference type="PROSITE" id="PS50835">
    <property type="entry name" value="IG_LIKE"/>
    <property type="match status" value="2"/>
</dbReference>
<dbReference type="InterPro" id="IPR047012">
    <property type="entry name" value="ICAM_VCAM"/>
</dbReference>
<dbReference type="InterPro" id="IPR036179">
    <property type="entry name" value="Ig-like_dom_sf"/>
</dbReference>
<feature type="domain" description="Ig-like" evidence="3">
    <location>
        <begin position="223"/>
        <end position="295"/>
    </location>
</feature>
<keyword evidence="1" id="KW-0472">Membrane</keyword>
<dbReference type="GO" id="GO:0005178">
    <property type="term" value="F:integrin binding"/>
    <property type="evidence" value="ECO:0007669"/>
    <property type="project" value="InterPro"/>
</dbReference>
<keyword evidence="1" id="KW-0812">Transmembrane</keyword>
<dbReference type="Proteomes" id="UP000257200">
    <property type="component" value="Unplaced"/>
</dbReference>
<dbReference type="SUPFAM" id="SSF48726">
    <property type="entry name" value="Immunoglobulin"/>
    <property type="match status" value="3"/>
</dbReference>
<dbReference type="PANTHER" id="PTHR13771:SF9">
    <property type="entry name" value="INTERCELLULAR ADHESION MOLECULE 5"/>
    <property type="match status" value="1"/>
</dbReference>
<name>A0A3Q1F8W5_9TELE</name>
<keyword evidence="5" id="KW-1185">Reference proteome</keyword>
<reference evidence="4" key="2">
    <citation type="submission" date="2025-09" db="UniProtKB">
        <authorList>
            <consortium name="Ensembl"/>
        </authorList>
    </citation>
    <scope>IDENTIFICATION</scope>
</reference>